<feature type="region of interest" description="Disordered" evidence="1">
    <location>
        <begin position="1"/>
        <end position="73"/>
    </location>
</feature>
<keyword evidence="3" id="KW-1185">Reference proteome</keyword>
<protein>
    <submittedName>
        <fullName evidence="2">Uncharacterized protein</fullName>
    </submittedName>
</protein>
<sequence>MLHPLTAMTEHTPQENHPDSDVHKGAVESDRRQSPSDESLNGQLGHRDQDEQIKDNDTDYPEPDAAAEHSGGS</sequence>
<gene>
    <name evidence="2" type="ORF">ACPOL_5131</name>
</gene>
<dbReference type="AlphaFoldDB" id="A0A2Z5G6U9"/>
<organism evidence="2 3">
    <name type="scientific">Acidisarcina polymorpha</name>
    <dbReference type="NCBI Taxonomy" id="2211140"/>
    <lineage>
        <taxon>Bacteria</taxon>
        <taxon>Pseudomonadati</taxon>
        <taxon>Acidobacteriota</taxon>
        <taxon>Terriglobia</taxon>
        <taxon>Terriglobales</taxon>
        <taxon>Acidobacteriaceae</taxon>
        <taxon>Acidisarcina</taxon>
    </lineage>
</organism>
<feature type="compositionally biased region" description="Basic and acidic residues" evidence="1">
    <location>
        <begin position="12"/>
        <end position="35"/>
    </location>
</feature>
<proteinExistence type="predicted"/>
<dbReference type="EMBL" id="CP030840">
    <property type="protein sequence ID" value="AXC14385.1"/>
    <property type="molecule type" value="Genomic_DNA"/>
</dbReference>
<reference evidence="2 3" key="1">
    <citation type="journal article" date="2018" name="Front. Microbiol.">
        <title>Hydrolytic Capabilities as a Key to Environmental Success: Chitinolytic and Cellulolytic Acidobacteria From Acidic Sub-arctic Soils and Boreal Peatlands.</title>
        <authorList>
            <person name="Belova S.E."/>
            <person name="Ravin N.V."/>
            <person name="Pankratov T.A."/>
            <person name="Rakitin A.L."/>
            <person name="Ivanova A.A."/>
            <person name="Beletsky A.V."/>
            <person name="Mardanov A.V."/>
            <person name="Sinninghe Damste J.S."/>
            <person name="Dedysh S.N."/>
        </authorList>
    </citation>
    <scope>NUCLEOTIDE SEQUENCE [LARGE SCALE GENOMIC DNA]</scope>
    <source>
        <strain evidence="2 3">SBC82</strain>
    </source>
</reference>
<accession>A0A2Z5G6U9</accession>
<feature type="compositionally biased region" description="Basic and acidic residues" evidence="1">
    <location>
        <begin position="45"/>
        <end position="57"/>
    </location>
</feature>
<evidence type="ECO:0000313" key="2">
    <source>
        <dbReference type="EMBL" id="AXC14385.1"/>
    </source>
</evidence>
<dbReference type="Proteomes" id="UP000253606">
    <property type="component" value="Chromosome"/>
</dbReference>
<evidence type="ECO:0000256" key="1">
    <source>
        <dbReference type="SAM" id="MobiDB-lite"/>
    </source>
</evidence>
<dbReference type="OrthoDB" id="123332at2"/>
<evidence type="ECO:0000313" key="3">
    <source>
        <dbReference type="Proteomes" id="UP000253606"/>
    </source>
</evidence>
<dbReference type="KEGG" id="abas:ACPOL_5131"/>
<name>A0A2Z5G6U9_9BACT</name>